<sequence>MNNKTQNLRRGTNKRRHTNKLFGVFGAAAIKFLKKSKKEEKVRSLSAVNEMGCEKQQQQHQDPKGFKIPNNFLNGCYGASVPRKLRSAMKKRGRESILLDAEKVNHKNNGMESSEKDNVKKSKVSIKQEISKHLSRREGGFGSITKDEEEVAETLYALAAMFPHSGSDHVSKELYGEALIENSSVLQDKKENVNASLEASGTDQGASLCPESCLPGEASKITSVNETTGHEHSKKVNILVASHSSTPSINLQSMPEMVKRECCEKIALHDSELCLAIGLNITRQSPISQHKKKPDVELDLIRNVNNKQKQHLIKEPIKNESLALWPGLSSVSSAVSHKRSRKRCATHVYISHTIRCLEVSKQGAIKESKLHECNEMRVPDGSKREASLEIHNVNGMRNGAICTTARNTNESKNGSSTLLQQCHYGEISQATPTPGVYDPQKQSFNFLSLSAGSYGLKVDNNNYNKVVSRLEPLSNLQLPYFQSPARQQRVVPNPTHQSRYASSTVYLDQLSVVGPQLRLQQPHYYGSQSCGTQYSSTASNSKQEHQNFWGMQQQVAQRRSSVNCNIVMRTQNPNWQSGRNDSSAMVPCAQAIFPHTSVSQEIFGSKIAGRQQQLISPIQDKWARPSSSQYYI</sequence>
<name>A0A9D5A2C5_PEA</name>
<evidence type="ECO:0000313" key="2">
    <source>
        <dbReference type="Proteomes" id="UP001058974"/>
    </source>
</evidence>
<dbReference type="PANTHER" id="PTHR34792:SF3">
    <property type="match status" value="1"/>
</dbReference>
<dbReference type="PANTHER" id="PTHR34792">
    <property type="entry name" value="OS02G0121500 PROTEIN"/>
    <property type="match status" value="1"/>
</dbReference>
<dbReference type="Gramene" id="Psat06G0009000-T1">
    <property type="protein sequence ID" value="KAI5392784.1"/>
    <property type="gene ID" value="KIW84_060090"/>
</dbReference>
<dbReference type="InterPro" id="IPR040305">
    <property type="entry name" value="At1g75730-like"/>
</dbReference>
<dbReference type="OrthoDB" id="778649at2759"/>
<accession>A0A9D5A2C5</accession>
<reference evidence="1 2" key="1">
    <citation type="journal article" date="2022" name="Nat. Genet.">
        <title>Improved pea reference genome and pan-genome highlight genomic features and evolutionary characteristics.</title>
        <authorList>
            <person name="Yang T."/>
            <person name="Liu R."/>
            <person name="Luo Y."/>
            <person name="Hu S."/>
            <person name="Wang D."/>
            <person name="Wang C."/>
            <person name="Pandey M.K."/>
            <person name="Ge S."/>
            <person name="Xu Q."/>
            <person name="Li N."/>
            <person name="Li G."/>
            <person name="Huang Y."/>
            <person name="Saxena R.K."/>
            <person name="Ji Y."/>
            <person name="Li M."/>
            <person name="Yan X."/>
            <person name="He Y."/>
            <person name="Liu Y."/>
            <person name="Wang X."/>
            <person name="Xiang C."/>
            <person name="Varshney R.K."/>
            <person name="Ding H."/>
            <person name="Gao S."/>
            <person name="Zong X."/>
        </authorList>
    </citation>
    <scope>NUCLEOTIDE SEQUENCE [LARGE SCALE GENOMIC DNA]</scope>
    <source>
        <strain evidence="1 2">cv. Zhongwan 6</strain>
    </source>
</reference>
<dbReference type="EMBL" id="JAMSHJ010000006">
    <property type="protein sequence ID" value="KAI5392784.1"/>
    <property type="molecule type" value="Genomic_DNA"/>
</dbReference>
<evidence type="ECO:0000313" key="1">
    <source>
        <dbReference type="EMBL" id="KAI5392784.1"/>
    </source>
</evidence>
<proteinExistence type="predicted"/>
<keyword evidence="2" id="KW-1185">Reference proteome</keyword>
<gene>
    <name evidence="1" type="ORF">KIW84_060090</name>
</gene>
<dbReference type="Proteomes" id="UP001058974">
    <property type="component" value="Chromosome 6"/>
</dbReference>
<dbReference type="AlphaFoldDB" id="A0A9D5A2C5"/>
<comment type="caution">
    <text evidence="1">The sequence shown here is derived from an EMBL/GenBank/DDBJ whole genome shotgun (WGS) entry which is preliminary data.</text>
</comment>
<protein>
    <submittedName>
        <fullName evidence="1">Uncharacterized protein</fullName>
    </submittedName>
</protein>
<organism evidence="1 2">
    <name type="scientific">Pisum sativum</name>
    <name type="common">Garden pea</name>
    <name type="synonym">Lathyrus oleraceus</name>
    <dbReference type="NCBI Taxonomy" id="3888"/>
    <lineage>
        <taxon>Eukaryota</taxon>
        <taxon>Viridiplantae</taxon>
        <taxon>Streptophyta</taxon>
        <taxon>Embryophyta</taxon>
        <taxon>Tracheophyta</taxon>
        <taxon>Spermatophyta</taxon>
        <taxon>Magnoliopsida</taxon>
        <taxon>eudicotyledons</taxon>
        <taxon>Gunneridae</taxon>
        <taxon>Pentapetalae</taxon>
        <taxon>rosids</taxon>
        <taxon>fabids</taxon>
        <taxon>Fabales</taxon>
        <taxon>Fabaceae</taxon>
        <taxon>Papilionoideae</taxon>
        <taxon>50 kb inversion clade</taxon>
        <taxon>NPAAA clade</taxon>
        <taxon>Hologalegina</taxon>
        <taxon>IRL clade</taxon>
        <taxon>Fabeae</taxon>
        <taxon>Lathyrus</taxon>
    </lineage>
</organism>